<keyword evidence="2 8" id="KW-0813">Transport</keyword>
<protein>
    <submittedName>
        <fullName evidence="13">Trichohyalin-like</fullName>
    </submittedName>
</protein>
<feature type="compositionally biased region" description="Basic residues" evidence="9">
    <location>
        <begin position="7"/>
        <end position="19"/>
    </location>
</feature>
<feature type="compositionally biased region" description="Basic and acidic residues" evidence="9">
    <location>
        <begin position="259"/>
        <end position="299"/>
    </location>
</feature>
<dbReference type="GO" id="GO:0005886">
    <property type="term" value="C:plasma membrane"/>
    <property type="evidence" value="ECO:0007669"/>
    <property type="project" value="TreeGrafter"/>
</dbReference>
<keyword evidence="5 8" id="KW-0406">Ion transport</keyword>
<feature type="compositionally biased region" description="Basic and acidic residues" evidence="9">
    <location>
        <begin position="42"/>
        <end position="65"/>
    </location>
</feature>
<keyword evidence="12" id="KW-1185">Reference proteome</keyword>
<keyword evidence="4 10" id="KW-1133">Transmembrane helix</keyword>
<feature type="compositionally biased region" description="Basic and acidic residues" evidence="9">
    <location>
        <begin position="312"/>
        <end position="330"/>
    </location>
</feature>
<feature type="region of interest" description="Disordered" evidence="9">
    <location>
        <begin position="471"/>
        <end position="492"/>
    </location>
</feature>
<accession>A0A6I9WTC7</accession>
<dbReference type="RefSeq" id="XP_011645668.1">
    <property type="nucleotide sequence ID" value="XM_011647366.2"/>
</dbReference>
<dbReference type="Pfam" id="PF07885">
    <property type="entry name" value="Ion_trans_2"/>
    <property type="match status" value="2"/>
</dbReference>
<dbReference type="GO" id="GO:0022841">
    <property type="term" value="F:potassium ion leak channel activity"/>
    <property type="evidence" value="ECO:0007669"/>
    <property type="project" value="TreeGrafter"/>
</dbReference>
<feature type="transmembrane region" description="Helical" evidence="10">
    <location>
        <begin position="837"/>
        <end position="858"/>
    </location>
</feature>
<comment type="subcellular location">
    <subcellularLocation>
        <location evidence="1">Membrane</location>
        <topology evidence="1">Multi-pass membrane protein</topology>
    </subcellularLocation>
</comment>
<sequence>MEDSYMVHRRRKAAARKREKTPDPSSRGAASRMDTSDDEDEEKRARMERMAEEAEKMEQQQKENRLSQQQQQQQQQQETSLKEVEDKEKKRDDRESRPARRRSRTDARNSANVDDMIAVRAEVAAKSVAGNSLKTREIDVATAGDNSTRPVKQIEATRKPDDDTAKREVIRPEVVQMIKDIVVQETSETPKETNGEVAKLTEARKVERRHKRKSKERAERYSRSTDSSDVDEKSESSRKRTKSPEVIRSRVKKTSGKSRASDPEVQKRNTEKLNREKRSSSRHKLEDEPRSKDDSEKPRSRPYSQIEDTDEEPKVMKKSESFPQRSAEERIVKRSSIDVKKQIIPLSNESLIEDFARAQREYMLRERSILDPEVGDVFDDVVEASSLRRRKFSLPSSESEREDIVQNATQSDVADKKKSWFSWLFFWHGKKKDEDIVKKKVEEPETREDEPELVQEVEEVKAEKQKIAEKHEAKKQEAVAKKQEATKKQETTEKQETVEKVTLLDFFRALRDIVNEFKIFVAQNPRETTIIRQLRNRCIAGLLLVIIYCGLGGFIFRFVEGAFETFYKCGVKRVKRDFLDSLWNYSHNLREDDWKSMARKKLMEFEEQLHTAHEAGLHSYSGQKSWSFLNAVAYCLTVITTIGYGHISPSTDTGKAITIVYAIFGIPMFLIILADFGKLFTRGIKFLWAFVRRLYYTGSCRKVRRTAPVQEVMKGMQLVYDLAKFRRPSQMNPEEIEEIQRQQIQQPQTVLNLDANASETPGTPALSAFAIDDEFNLPISVAIVILLVYIFIGATLYSLWEDWNFFESFYFVFISMSTIGFGDYVPKMHPIYMMCSIVYLVFGLALTSMCINVVQVMLSDSFKQASQKIGATIGFEVAEDDNSVKPAPPPPIEVADVLCWQSYNQVKCCCCTSNGESRWPKDDNIQLSTGANE</sequence>
<proteinExistence type="inferred from homology"/>
<feature type="transmembrane region" description="Helical" evidence="10">
    <location>
        <begin position="659"/>
        <end position="677"/>
    </location>
</feature>
<feature type="compositionally biased region" description="Basic and acidic residues" evidence="9">
    <location>
        <begin position="230"/>
        <end position="248"/>
    </location>
</feature>
<dbReference type="PANTHER" id="PTHR11003:SF335">
    <property type="entry name" value="POTASSIUM CHANNEL DOMAIN-CONTAINING PROTEIN"/>
    <property type="match status" value="1"/>
</dbReference>
<dbReference type="SUPFAM" id="SSF81324">
    <property type="entry name" value="Voltage-gated potassium channels"/>
    <property type="match status" value="2"/>
</dbReference>
<feature type="compositionally biased region" description="Basic residues" evidence="9">
    <location>
        <begin position="206"/>
        <end position="215"/>
    </location>
</feature>
<dbReference type="Gene3D" id="1.10.287.70">
    <property type="match status" value="1"/>
</dbReference>
<keyword evidence="3 8" id="KW-0812">Transmembrane</keyword>
<feature type="compositionally biased region" description="Basic and acidic residues" evidence="9">
    <location>
        <begin position="80"/>
        <end position="98"/>
    </location>
</feature>
<dbReference type="Proteomes" id="UP000504615">
    <property type="component" value="Unplaced"/>
</dbReference>
<feature type="compositionally biased region" description="Low complexity" evidence="9">
    <location>
        <begin position="68"/>
        <end position="77"/>
    </location>
</feature>
<evidence type="ECO:0000256" key="5">
    <source>
        <dbReference type="ARBA" id="ARBA00023065"/>
    </source>
</evidence>
<feature type="transmembrane region" description="Helical" evidence="10">
    <location>
        <begin position="805"/>
        <end position="825"/>
    </location>
</feature>
<feature type="domain" description="Potassium channel" evidence="11">
    <location>
        <begin position="785"/>
        <end position="858"/>
    </location>
</feature>
<evidence type="ECO:0000256" key="4">
    <source>
        <dbReference type="ARBA" id="ARBA00022989"/>
    </source>
</evidence>
<evidence type="ECO:0000256" key="2">
    <source>
        <dbReference type="ARBA" id="ARBA00022448"/>
    </source>
</evidence>
<organism evidence="12 13">
    <name type="scientific">Pogonomyrmex barbatus</name>
    <name type="common">red harvester ant</name>
    <dbReference type="NCBI Taxonomy" id="144034"/>
    <lineage>
        <taxon>Eukaryota</taxon>
        <taxon>Metazoa</taxon>
        <taxon>Ecdysozoa</taxon>
        <taxon>Arthropoda</taxon>
        <taxon>Hexapoda</taxon>
        <taxon>Insecta</taxon>
        <taxon>Pterygota</taxon>
        <taxon>Neoptera</taxon>
        <taxon>Endopterygota</taxon>
        <taxon>Hymenoptera</taxon>
        <taxon>Apocrita</taxon>
        <taxon>Aculeata</taxon>
        <taxon>Formicoidea</taxon>
        <taxon>Formicidae</taxon>
        <taxon>Myrmicinae</taxon>
        <taxon>Pogonomyrmex</taxon>
    </lineage>
</organism>
<evidence type="ECO:0000256" key="3">
    <source>
        <dbReference type="ARBA" id="ARBA00022692"/>
    </source>
</evidence>
<evidence type="ECO:0000256" key="6">
    <source>
        <dbReference type="ARBA" id="ARBA00023136"/>
    </source>
</evidence>
<name>A0A6I9WTC7_9HYME</name>
<dbReference type="GO" id="GO:0015271">
    <property type="term" value="F:outward rectifier potassium channel activity"/>
    <property type="evidence" value="ECO:0007669"/>
    <property type="project" value="TreeGrafter"/>
</dbReference>
<keyword evidence="7 8" id="KW-0407">Ion channel</keyword>
<evidence type="ECO:0000259" key="11">
    <source>
        <dbReference type="Pfam" id="PF07885"/>
    </source>
</evidence>
<keyword evidence="6 10" id="KW-0472">Membrane</keyword>
<feature type="transmembrane region" description="Helical" evidence="10">
    <location>
        <begin position="539"/>
        <end position="559"/>
    </location>
</feature>
<feature type="compositionally biased region" description="Basic and acidic residues" evidence="9">
    <location>
        <begin position="188"/>
        <end position="205"/>
    </location>
</feature>
<feature type="transmembrane region" description="Helical" evidence="10">
    <location>
        <begin position="777"/>
        <end position="799"/>
    </location>
</feature>
<feature type="region of interest" description="Disordered" evidence="9">
    <location>
        <begin position="1"/>
        <end position="330"/>
    </location>
</feature>
<dbReference type="GO" id="GO:0030322">
    <property type="term" value="P:stabilization of membrane potential"/>
    <property type="evidence" value="ECO:0007669"/>
    <property type="project" value="TreeGrafter"/>
</dbReference>
<comment type="similarity">
    <text evidence="8">Belongs to the two pore domain potassium channel (TC 1.A.1.8) family.</text>
</comment>
<evidence type="ECO:0000313" key="13">
    <source>
        <dbReference type="RefSeq" id="XP_011645668.1"/>
    </source>
</evidence>
<dbReference type="PANTHER" id="PTHR11003">
    <property type="entry name" value="POTASSIUM CHANNEL, SUBFAMILY K"/>
    <property type="match status" value="1"/>
</dbReference>
<dbReference type="PRINTS" id="PR01333">
    <property type="entry name" value="2POREKCHANEL"/>
</dbReference>
<dbReference type="KEGG" id="pbar:105432513"/>
<evidence type="ECO:0000256" key="7">
    <source>
        <dbReference type="ARBA" id="ARBA00023303"/>
    </source>
</evidence>
<evidence type="ECO:0000256" key="8">
    <source>
        <dbReference type="RuleBase" id="RU003857"/>
    </source>
</evidence>
<gene>
    <name evidence="13" type="primary">LOC105432513</name>
</gene>
<feature type="compositionally biased region" description="Basic and acidic residues" evidence="9">
    <location>
        <begin position="155"/>
        <end position="171"/>
    </location>
</feature>
<evidence type="ECO:0000256" key="9">
    <source>
        <dbReference type="SAM" id="MobiDB-lite"/>
    </source>
</evidence>
<feature type="domain" description="Potassium channel" evidence="11">
    <location>
        <begin position="623"/>
        <end position="681"/>
    </location>
</feature>
<dbReference type="InterPro" id="IPR013099">
    <property type="entry name" value="K_chnl_dom"/>
</dbReference>
<dbReference type="GeneID" id="105432513"/>
<feature type="transmembrane region" description="Helical" evidence="10">
    <location>
        <begin position="628"/>
        <end position="647"/>
    </location>
</feature>
<dbReference type="InterPro" id="IPR003280">
    <property type="entry name" value="2pore_dom_K_chnl"/>
</dbReference>
<reference evidence="13" key="1">
    <citation type="submission" date="2025-08" db="UniProtKB">
        <authorList>
            <consortium name="RefSeq"/>
        </authorList>
    </citation>
    <scope>IDENTIFICATION</scope>
</reference>
<dbReference type="OrthoDB" id="297496at2759"/>
<dbReference type="AlphaFoldDB" id="A0A6I9WTC7"/>
<evidence type="ECO:0000256" key="1">
    <source>
        <dbReference type="ARBA" id="ARBA00004141"/>
    </source>
</evidence>
<evidence type="ECO:0000256" key="10">
    <source>
        <dbReference type="SAM" id="Phobius"/>
    </source>
</evidence>
<evidence type="ECO:0000313" key="12">
    <source>
        <dbReference type="Proteomes" id="UP000504615"/>
    </source>
</evidence>